<dbReference type="RefSeq" id="XP_014564041.1">
    <property type="nucleotide sequence ID" value="XM_014708555.1"/>
</dbReference>
<gene>
    <name evidence="6" type="ORF">M896_041990</name>
</gene>
<evidence type="ECO:0000259" key="5">
    <source>
        <dbReference type="SMART" id="SM00709"/>
    </source>
</evidence>
<dbReference type="AlphaFoldDB" id="A0A0B2UL35"/>
<dbReference type="GeneID" id="26261637"/>
<evidence type="ECO:0000256" key="1">
    <source>
        <dbReference type="ARBA" id="ARBA00008354"/>
    </source>
</evidence>
<keyword evidence="3" id="KW-0863">Zinc-finger</keyword>
<dbReference type="InParanoid" id="A0A0B2UL35"/>
<dbReference type="Gene3D" id="2.60.120.1040">
    <property type="entry name" value="ZPR1, A/B domain"/>
    <property type="match status" value="1"/>
</dbReference>
<dbReference type="OrthoDB" id="2189364at2759"/>
<keyword evidence="2" id="KW-0479">Metal-binding</keyword>
<dbReference type="GO" id="GO:0008270">
    <property type="term" value="F:zinc ion binding"/>
    <property type="evidence" value="ECO:0007669"/>
    <property type="project" value="UniProtKB-KW"/>
</dbReference>
<dbReference type="InterPro" id="IPR040141">
    <property type="entry name" value="ZPR1"/>
</dbReference>
<dbReference type="GO" id="GO:0005634">
    <property type="term" value="C:nucleus"/>
    <property type="evidence" value="ECO:0007669"/>
    <property type="project" value="TreeGrafter"/>
</dbReference>
<organism evidence="6 7">
    <name type="scientific">Ordospora colligata OC4</name>
    <dbReference type="NCBI Taxonomy" id="1354746"/>
    <lineage>
        <taxon>Eukaryota</taxon>
        <taxon>Fungi</taxon>
        <taxon>Fungi incertae sedis</taxon>
        <taxon>Microsporidia</taxon>
        <taxon>Ordosporidae</taxon>
        <taxon>Ordospora</taxon>
    </lineage>
</organism>
<dbReference type="Proteomes" id="UP000031056">
    <property type="component" value="Unassembled WGS sequence"/>
</dbReference>
<evidence type="ECO:0000313" key="6">
    <source>
        <dbReference type="EMBL" id="KHN69999.1"/>
    </source>
</evidence>
<protein>
    <submittedName>
        <fullName evidence="6">Zn-finger protein</fullName>
    </submittedName>
</protein>
<keyword evidence="4" id="KW-0862">Zinc</keyword>
<proteinExistence type="inferred from homology"/>
<sequence>MEYTGYEEEIKEAIQVNKIPCFACGEQGEIRTVRITAVEPHEVVCVFACDACGQKTVDVLGDGCNAVGSVCIECEFDDKSDLSREMNLTAMTSVEIISEEFSYTYESNTPSTCIVESILVKAEDQLKNACGEGDYSTGFGSSMFVDVQASHEECKKKLEYVRQLISSETPKFKMIIRDSTGVSRIASVGKKAVQDVSLALDTNDSKLNYTFKSYSEEE</sequence>
<comment type="similarity">
    <text evidence="1">Belongs to the ZPR1 family.</text>
</comment>
<comment type="caution">
    <text evidence="6">The sequence shown here is derived from an EMBL/GenBank/DDBJ whole genome shotgun (WGS) entry which is preliminary data.</text>
</comment>
<dbReference type="VEuPathDB" id="MicrosporidiaDB:M896_041990"/>
<dbReference type="EMBL" id="JOKQ01000004">
    <property type="protein sequence ID" value="KHN69999.1"/>
    <property type="molecule type" value="Genomic_DNA"/>
</dbReference>
<dbReference type="PANTHER" id="PTHR10876">
    <property type="entry name" value="ZINC FINGER PROTEIN ZPR1"/>
    <property type="match status" value="1"/>
</dbReference>
<evidence type="ECO:0000313" key="7">
    <source>
        <dbReference type="Proteomes" id="UP000031056"/>
    </source>
</evidence>
<name>A0A0B2UL35_9MICR</name>
<evidence type="ECO:0000256" key="3">
    <source>
        <dbReference type="ARBA" id="ARBA00022771"/>
    </source>
</evidence>
<dbReference type="InterPro" id="IPR042451">
    <property type="entry name" value="ZPR1_A/B_dom"/>
</dbReference>
<dbReference type="SMART" id="SM00709">
    <property type="entry name" value="Zpr1"/>
    <property type="match status" value="1"/>
</dbReference>
<dbReference type="PANTHER" id="PTHR10876:SF0">
    <property type="entry name" value="ZINC FINGER PROTEIN ZPR1"/>
    <property type="match status" value="1"/>
</dbReference>
<reference evidence="6 7" key="1">
    <citation type="journal article" date="2014" name="MBio">
        <title>The Ordospora colligata genome; evolution of extreme reduction in microsporidia and host-to-parasite horizontal gene transfer.</title>
        <authorList>
            <person name="Pombert J.-F."/>
            <person name="Haag K.L."/>
            <person name="Beidas S."/>
            <person name="Ebert D."/>
            <person name="Keeling P.J."/>
        </authorList>
    </citation>
    <scope>NUCLEOTIDE SEQUENCE [LARGE SCALE GENOMIC DNA]</scope>
    <source>
        <strain evidence="6 7">OC4</strain>
    </source>
</reference>
<evidence type="ECO:0000256" key="4">
    <source>
        <dbReference type="ARBA" id="ARBA00022833"/>
    </source>
</evidence>
<dbReference type="InterPro" id="IPR004457">
    <property type="entry name" value="Znf_ZPR1"/>
</dbReference>
<accession>A0A0B2UL35</accession>
<feature type="domain" description="Zinc finger ZPR1-type" evidence="5">
    <location>
        <begin position="19"/>
        <end position="187"/>
    </location>
</feature>
<keyword evidence="7" id="KW-1185">Reference proteome</keyword>
<evidence type="ECO:0000256" key="2">
    <source>
        <dbReference type="ARBA" id="ARBA00022723"/>
    </source>
</evidence>
<dbReference type="HOGENOM" id="CLU_103055_0_0_1"/>